<evidence type="ECO:0000313" key="3">
    <source>
        <dbReference type="Proteomes" id="UP000314294"/>
    </source>
</evidence>
<dbReference type="AlphaFoldDB" id="A0A4Z2IMH3"/>
<dbReference type="Proteomes" id="UP000314294">
    <property type="component" value="Unassembled WGS sequence"/>
</dbReference>
<name>A0A4Z2IMH3_9TELE</name>
<gene>
    <name evidence="2" type="ORF">EYF80_010893</name>
</gene>
<keyword evidence="1" id="KW-0812">Transmembrane</keyword>
<keyword evidence="1" id="KW-1133">Transmembrane helix</keyword>
<sequence length="126" mass="14007">MCKSEDISASIDLYPGAAFLQLLCEKPHSTPIVQIAGRRVLLPVIHAVHFPIPGGADPVPGHLQLYSKNYPSLQDNNVLSRVLVTEVVLPPGLGISAPSWAFLVVLLMWLYFDTHYEQEQEVSNMW</sequence>
<keyword evidence="1" id="KW-0472">Membrane</keyword>
<accession>A0A4Z2IMH3</accession>
<keyword evidence="3" id="KW-1185">Reference proteome</keyword>
<evidence type="ECO:0000256" key="1">
    <source>
        <dbReference type="SAM" id="Phobius"/>
    </source>
</evidence>
<feature type="transmembrane region" description="Helical" evidence="1">
    <location>
        <begin position="93"/>
        <end position="112"/>
    </location>
</feature>
<comment type="caution">
    <text evidence="2">The sequence shown here is derived from an EMBL/GenBank/DDBJ whole genome shotgun (WGS) entry which is preliminary data.</text>
</comment>
<evidence type="ECO:0000313" key="2">
    <source>
        <dbReference type="EMBL" id="TNN78967.1"/>
    </source>
</evidence>
<proteinExistence type="predicted"/>
<reference evidence="2 3" key="1">
    <citation type="submission" date="2019-03" db="EMBL/GenBank/DDBJ databases">
        <title>First draft genome of Liparis tanakae, snailfish: a comprehensive survey of snailfish specific genes.</title>
        <authorList>
            <person name="Kim W."/>
            <person name="Song I."/>
            <person name="Jeong J.-H."/>
            <person name="Kim D."/>
            <person name="Kim S."/>
            <person name="Ryu S."/>
            <person name="Song J.Y."/>
            <person name="Lee S.K."/>
        </authorList>
    </citation>
    <scope>NUCLEOTIDE SEQUENCE [LARGE SCALE GENOMIC DNA]</scope>
    <source>
        <tissue evidence="2">Muscle</tissue>
    </source>
</reference>
<dbReference type="EMBL" id="SRLO01000069">
    <property type="protein sequence ID" value="TNN78967.1"/>
    <property type="molecule type" value="Genomic_DNA"/>
</dbReference>
<organism evidence="2 3">
    <name type="scientific">Liparis tanakae</name>
    <name type="common">Tanaka's snailfish</name>
    <dbReference type="NCBI Taxonomy" id="230148"/>
    <lineage>
        <taxon>Eukaryota</taxon>
        <taxon>Metazoa</taxon>
        <taxon>Chordata</taxon>
        <taxon>Craniata</taxon>
        <taxon>Vertebrata</taxon>
        <taxon>Euteleostomi</taxon>
        <taxon>Actinopterygii</taxon>
        <taxon>Neopterygii</taxon>
        <taxon>Teleostei</taxon>
        <taxon>Neoteleostei</taxon>
        <taxon>Acanthomorphata</taxon>
        <taxon>Eupercaria</taxon>
        <taxon>Perciformes</taxon>
        <taxon>Cottioidei</taxon>
        <taxon>Cottales</taxon>
        <taxon>Liparidae</taxon>
        <taxon>Liparis</taxon>
    </lineage>
</organism>
<protein>
    <submittedName>
        <fullName evidence="2">Uncharacterized protein</fullName>
    </submittedName>
</protein>